<name>A0A2H0BUZ1_9BACT</name>
<gene>
    <name evidence="4" type="ORF">COX00_00810</name>
</gene>
<organism evidence="4 5">
    <name type="scientific">Candidatus Uhrbacteria bacterium CG22_combo_CG10-13_8_21_14_all_47_17</name>
    <dbReference type="NCBI Taxonomy" id="1975041"/>
    <lineage>
        <taxon>Bacteria</taxon>
        <taxon>Candidatus Uhriibacteriota</taxon>
    </lineage>
</organism>
<comment type="caution">
    <text evidence="4">The sequence shown here is derived from an EMBL/GenBank/DDBJ whole genome shotgun (WGS) entry which is preliminary data.</text>
</comment>
<evidence type="ECO:0000313" key="5">
    <source>
        <dbReference type="Proteomes" id="UP000231581"/>
    </source>
</evidence>
<dbReference type="InterPro" id="IPR029044">
    <property type="entry name" value="Nucleotide-diphossugar_trans"/>
</dbReference>
<keyword evidence="2" id="KW-0548">Nucleotidyltransferase</keyword>
<reference evidence="4 5" key="1">
    <citation type="submission" date="2017-09" db="EMBL/GenBank/DDBJ databases">
        <title>Depth-based differentiation of microbial function through sediment-hosted aquifers and enrichment of novel symbionts in the deep terrestrial subsurface.</title>
        <authorList>
            <person name="Probst A.J."/>
            <person name="Ladd B."/>
            <person name="Jarett J.K."/>
            <person name="Geller-Mcgrath D.E."/>
            <person name="Sieber C.M."/>
            <person name="Emerson J.B."/>
            <person name="Anantharaman K."/>
            <person name="Thomas B.C."/>
            <person name="Malmstrom R."/>
            <person name="Stieglmeier M."/>
            <person name="Klingl A."/>
            <person name="Woyke T."/>
            <person name="Ryan C.M."/>
            <person name="Banfield J.F."/>
        </authorList>
    </citation>
    <scope>NUCLEOTIDE SEQUENCE [LARGE SCALE GENOMIC DNA]</scope>
    <source>
        <strain evidence="4">CG22_combo_CG10-13_8_21_14_all_47_17</strain>
    </source>
</reference>
<dbReference type="PANTHER" id="PTHR43584:SF8">
    <property type="entry name" value="N-ACETYLMURAMATE ALPHA-1-PHOSPHATE URIDYLYLTRANSFERASE"/>
    <property type="match status" value="1"/>
</dbReference>
<protein>
    <recommendedName>
        <fullName evidence="3">MobA-like NTP transferase domain-containing protein</fullName>
    </recommendedName>
</protein>
<evidence type="ECO:0000313" key="4">
    <source>
        <dbReference type="EMBL" id="PIP60870.1"/>
    </source>
</evidence>
<sequence length="254" mass="28566">MNPKHVTGIILAAGLGSRLLPYTAMTPKAMQDLAGQTIIRRMVAWMRYLGIERLVVVTGYLSNKLEAHLREIDPNIILVKNEGFENTQRMVSLLCAKPYIQGSFLVLDGDYFYDKKVADEIRDLPHDCITVHATPKPSSYCIQDVIVKTDLEGKLTDLSKTAGTEALHEREYYFNSMLFCPEPFVDGFLTLGEELVKDLGHGRLHIEDVVLAYANQCGPVDVWLIDEPAWVEVDTPQELEAARNFIKNNPNSTI</sequence>
<accession>A0A2H0BUZ1</accession>
<evidence type="ECO:0000256" key="1">
    <source>
        <dbReference type="ARBA" id="ARBA00022679"/>
    </source>
</evidence>
<dbReference type="SUPFAM" id="SSF53448">
    <property type="entry name" value="Nucleotide-diphospho-sugar transferases"/>
    <property type="match status" value="1"/>
</dbReference>
<dbReference type="GO" id="GO:0016779">
    <property type="term" value="F:nucleotidyltransferase activity"/>
    <property type="evidence" value="ECO:0007669"/>
    <property type="project" value="UniProtKB-KW"/>
</dbReference>
<dbReference type="Gene3D" id="3.90.550.10">
    <property type="entry name" value="Spore Coat Polysaccharide Biosynthesis Protein SpsA, Chain A"/>
    <property type="match status" value="1"/>
</dbReference>
<dbReference type="AlphaFoldDB" id="A0A2H0BUZ1"/>
<dbReference type="EMBL" id="PCSZ01000020">
    <property type="protein sequence ID" value="PIP60870.1"/>
    <property type="molecule type" value="Genomic_DNA"/>
</dbReference>
<dbReference type="Pfam" id="PF12804">
    <property type="entry name" value="NTP_transf_3"/>
    <property type="match status" value="1"/>
</dbReference>
<dbReference type="InterPro" id="IPR050065">
    <property type="entry name" value="GlmU-like"/>
</dbReference>
<evidence type="ECO:0000256" key="2">
    <source>
        <dbReference type="ARBA" id="ARBA00022695"/>
    </source>
</evidence>
<feature type="domain" description="MobA-like NTP transferase" evidence="3">
    <location>
        <begin position="8"/>
        <end position="164"/>
    </location>
</feature>
<evidence type="ECO:0000259" key="3">
    <source>
        <dbReference type="Pfam" id="PF12804"/>
    </source>
</evidence>
<proteinExistence type="predicted"/>
<keyword evidence="1" id="KW-0808">Transferase</keyword>
<dbReference type="InterPro" id="IPR025877">
    <property type="entry name" value="MobA-like_NTP_Trfase"/>
</dbReference>
<dbReference type="Proteomes" id="UP000231581">
    <property type="component" value="Unassembled WGS sequence"/>
</dbReference>
<dbReference type="PANTHER" id="PTHR43584">
    <property type="entry name" value="NUCLEOTIDYL TRANSFERASE"/>
    <property type="match status" value="1"/>
</dbReference>